<dbReference type="AlphaFoldDB" id="A0A843TKI4"/>
<sequence length="669" mass="73503">MVHDFAARCLRLRWIQCTRPGVLTFRGGQTAILEPYYPHRFARNFGYDQRIPSDFEFPGLTRALRQRTVHLQIHMWWNLFQQEPPSRDVPILPPSQRGHVSLRYADWWACHGGNFTQRSAAIRHVERDYLRRLDRPHFHIREKHLKRHFPSLATQVIEALKAREKLQKRPLAEGDVERAGTPPRKKSASKRRARVAAPDRASSYEWWSDFVHACGLPQDAPTDSLLFPDTFSDDPAKEWIAYLSSALTTLGPCREAFLVQRARTLGDVWSAVSSGARELGLSPQTIIPRPLESVLPSGTVSPSCRAAQPETRTVPNISSPTPPSEVVGSPPCGADGASFSPHISMHVDSVGAVHADGLPFSLHHSSPRVSPDTVQTESVERLPGSLQSNDQNDVPLPSALAAHKGLSQDDDIDDWDYEMDVTDIPILDPDWDPSMEDPDNPCFTPLSGLPMTCHDTETSDQPLSLRSEPALISQDAPLPTPDPAAMSGQGGDSFAPLLTALDLPVVTTEANAAANPSGCLLDEPDSSDTCAISDDHGENTEPLSGETRQLSSAMDGVYDTEERSSQTLEILEARLVTLRSEAIGAASQISLVRNEHASLLSTQKERSARASLLHILVSYLDRSAAEDMRRSVDSAARLSSLEMEQSRLQAAIAALEIEVDSLRASVVEA</sequence>
<feature type="compositionally biased region" description="Basic and acidic residues" evidence="2">
    <location>
        <begin position="168"/>
        <end position="178"/>
    </location>
</feature>
<feature type="region of interest" description="Disordered" evidence="2">
    <location>
        <begin position="297"/>
        <end position="335"/>
    </location>
</feature>
<feature type="compositionally biased region" description="Polar residues" evidence="2">
    <location>
        <begin position="310"/>
        <end position="319"/>
    </location>
</feature>
<dbReference type="EMBL" id="NMUH01000147">
    <property type="protein sequence ID" value="MQL72942.1"/>
    <property type="molecule type" value="Genomic_DNA"/>
</dbReference>
<organism evidence="3 4">
    <name type="scientific">Colocasia esculenta</name>
    <name type="common">Wild taro</name>
    <name type="synonym">Arum esculentum</name>
    <dbReference type="NCBI Taxonomy" id="4460"/>
    <lineage>
        <taxon>Eukaryota</taxon>
        <taxon>Viridiplantae</taxon>
        <taxon>Streptophyta</taxon>
        <taxon>Embryophyta</taxon>
        <taxon>Tracheophyta</taxon>
        <taxon>Spermatophyta</taxon>
        <taxon>Magnoliopsida</taxon>
        <taxon>Liliopsida</taxon>
        <taxon>Araceae</taxon>
        <taxon>Aroideae</taxon>
        <taxon>Colocasieae</taxon>
        <taxon>Colocasia</taxon>
    </lineage>
</organism>
<feature type="compositionally biased region" description="Polar residues" evidence="2">
    <location>
        <begin position="363"/>
        <end position="377"/>
    </location>
</feature>
<dbReference type="OrthoDB" id="1305246at2759"/>
<evidence type="ECO:0000256" key="1">
    <source>
        <dbReference type="SAM" id="Coils"/>
    </source>
</evidence>
<feature type="region of interest" description="Disordered" evidence="2">
    <location>
        <begin position="530"/>
        <end position="552"/>
    </location>
</feature>
<accession>A0A843TKI4</accession>
<keyword evidence="1" id="KW-0175">Coiled coil</keyword>
<feature type="region of interest" description="Disordered" evidence="2">
    <location>
        <begin position="168"/>
        <end position="194"/>
    </location>
</feature>
<evidence type="ECO:0000256" key="2">
    <source>
        <dbReference type="SAM" id="MobiDB-lite"/>
    </source>
</evidence>
<feature type="region of interest" description="Disordered" evidence="2">
    <location>
        <begin position="363"/>
        <end position="397"/>
    </location>
</feature>
<gene>
    <name evidence="3" type="ORF">Taro_005296</name>
</gene>
<name>A0A843TKI4_COLES</name>
<evidence type="ECO:0008006" key="5">
    <source>
        <dbReference type="Google" id="ProtNLM"/>
    </source>
</evidence>
<feature type="coiled-coil region" evidence="1">
    <location>
        <begin position="638"/>
        <end position="665"/>
    </location>
</feature>
<evidence type="ECO:0000313" key="4">
    <source>
        <dbReference type="Proteomes" id="UP000652761"/>
    </source>
</evidence>
<protein>
    <recommendedName>
        <fullName evidence="5">Aminotransferase-like plant mobile domain-containing protein</fullName>
    </recommendedName>
</protein>
<dbReference type="Proteomes" id="UP000652761">
    <property type="component" value="Unassembled WGS sequence"/>
</dbReference>
<proteinExistence type="predicted"/>
<keyword evidence="4" id="KW-1185">Reference proteome</keyword>
<reference evidence="3" key="1">
    <citation type="submission" date="2017-07" db="EMBL/GenBank/DDBJ databases">
        <title>Taro Niue Genome Assembly and Annotation.</title>
        <authorList>
            <person name="Atibalentja N."/>
            <person name="Keating K."/>
            <person name="Fields C.J."/>
        </authorList>
    </citation>
    <scope>NUCLEOTIDE SEQUENCE</scope>
    <source>
        <strain evidence="3">Niue_2</strain>
        <tissue evidence="3">Leaf</tissue>
    </source>
</reference>
<comment type="caution">
    <text evidence="3">The sequence shown here is derived from an EMBL/GenBank/DDBJ whole genome shotgun (WGS) entry which is preliminary data.</text>
</comment>
<feature type="compositionally biased region" description="Basic residues" evidence="2">
    <location>
        <begin position="183"/>
        <end position="194"/>
    </location>
</feature>
<evidence type="ECO:0000313" key="3">
    <source>
        <dbReference type="EMBL" id="MQL72942.1"/>
    </source>
</evidence>